<dbReference type="CDD" id="cd06606">
    <property type="entry name" value="STKc_MAPKKK"/>
    <property type="match status" value="1"/>
</dbReference>
<dbReference type="InterPro" id="IPR001680">
    <property type="entry name" value="WD40_rpt"/>
</dbReference>
<evidence type="ECO:0000256" key="8">
    <source>
        <dbReference type="PROSITE-ProRule" id="PRU10141"/>
    </source>
</evidence>
<keyword evidence="2" id="KW-0808">Transferase</keyword>
<evidence type="ECO:0000259" key="11">
    <source>
        <dbReference type="PROSITE" id="PS51745"/>
    </source>
</evidence>
<feature type="repeat" description="WD" evidence="7">
    <location>
        <begin position="1287"/>
        <end position="1328"/>
    </location>
</feature>
<feature type="compositionally biased region" description="Low complexity" evidence="9">
    <location>
        <begin position="576"/>
        <end position="585"/>
    </location>
</feature>
<feature type="compositionally biased region" description="Low complexity" evidence="9">
    <location>
        <begin position="776"/>
        <end position="792"/>
    </location>
</feature>
<feature type="binding site" evidence="8">
    <location>
        <position position="285"/>
    </location>
    <ligand>
        <name>ATP</name>
        <dbReference type="ChEBI" id="CHEBI:30616"/>
    </ligand>
</feature>
<dbReference type="CDD" id="cd00200">
    <property type="entry name" value="WD40"/>
    <property type="match status" value="1"/>
</dbReference>
<feature type="compositionally biased region" description="Polar residues" evidence="9">
    <location>
        <begin position="190"/>
        <end position="199"/>
    </location>
</feature>
<dbReference type="EMBL" id="JAQMWT010000109">
    <property type="protein sequence ID" value="KAJ8610386.1"/>
    <property type="molecule type" value="Genomic_DNA"/>
</dbReference>
<feature type="compositionally biased region" description="Polar residues" evidence="9">
    <location>
        <begin position="1494"/>
        <end position="1506"/>
    </location>
</feature>
<feature type="region of interest" description="Disordered" evidence="9">
    <location>
        <begin position="1"/>
        <end position="22"/>
    </location>
</feature>
<feature type="compositionally biased region" description="Polar residues" evidence="9">
    <location>
        <begin position="227"/>
        <end position="236"/>
    </location>
</feature>
<dbReference type="Proteomes" id="UP001230188">
    <property type="component" value="Unassembled WGS sequence"/>
</dbReference>
<dbReference type="InterPro" id="IPR015943">
    <property type="entry name" value="WD40/YVTN_repeat-like_dom_sf"/>
</dbReference>
<feature type="region of interest" description="Disordered" evidence="9">
    <location>
        <begin position="724"/>
        <end position="1050"/>
    </location>
</feature>
<feature type="compositionally biased region" description="Basic and acidic residues" evidence="9">
    <location>
        <begin position="210"/>
        <end position="225"/>
    </location>
</feature>
<dbReference type="InterPro" id="IPR011009">
    <property type="entry name" value="Kinase-like_dom_sf"/>
</dbReference>
<evidence type="ECO:0000313" key="12">
    <source>
        <dbReference type="EMBL" id="KAJ8610386.1"/>
    </source>
</evidence>
<dbReference type="Gene3D" id="2.130.10.10">
    <property type="entry name" value="YVTN repeat-like/Quinoprotein amine dehydrogenase"/>
    <property type="match status" value="3"/>
</dbReference>
<evidence type="ECO:0000256" key="6">
    <source>
        <dbReference type="ARBA" id="ARBA00022840"/>
    </source>
</evidence>
<dbReference type="SUPFAM" id="SSF56112">
    <property type="entry name" value="Protein kinase-like (PK-like)"/>
    <property type="match status" value="1"/>
</dbReference>
<keyword evidence="13" id="KW-1185">Reference proteome</keyword>
<feature type="repeat" description="WD" evidence="7">
    <location>
        <begin position="1262"/>
        <end position="1276"/>
    </location>
</feature>
<feature type="compositionally biased region" description="Basic residues" evidence="9">
    <location>
        <begin position="738"/>
        <end position="754"/>
    </location>
</feature>
<dbReference type="PROSITE" id="PS50011">
    <property type="entry name" value="PROTEIN_KINASE_DOM"/>
    <property type="match status" value="1"/>
</dbReference>
<proteinExistence type="predicted"/>
<dbReference type="SMART" id="SM00220">
    <property type="entry name" value="S_TKc"/>
    <property type="match status" value="1"/>
</dbReference>
<dbReference type="SMART" id="SM00320">
    <property type="entry name" value="WD40"/>
    <property type="match status" value="7"/>
</dbReference>
<reference evidence="12" key="1">
    <citation type="submission" date="2023-01" db="EMBL/GenBank/DDBJ databases">
        <title>Metagenome sequencing of chrysophaentin producing Chrysophaeum taylorii.</title>
        <authorList>
            <person name="Davison J."/>
            <person name="Bewley C."/>
        </authorList>
    </citation>
    <scope>NUCLEOTIDE SEQUENCE</scope>
    <source>
        <strain evidence="12">NIES-1699</strain>
    </source>
</reference>
<dbReference type="Gene3D" id="1.10.510.10">
    <property type="entry name" value="Transferase(Phosphotransferase) domain 1"/>
    <property type="match status" value="1"/>
</dbReference>
<feature type="region of interest" description="Disordered" evidence="9">
    <location>
        <begin position="1487"/>
        <end position="1506"/>
    </location>
</feature>
<gene>
    <name evidence="12" type="ORF">CTAYLR_003895</name>
</gene>
<dbReference type="PROSITE" id="PS50082">
    <property type="entry name" value="WD_REPEATS_2"/>
    <property type="match status" value="4"/>
</dbReference>
<dbReference type="InterPro" id="IPR053793">
    <property type="entry name" value="PB1-like"/>
</dbReference>
<dbReference type="Gene3D" id="3.10.20.90">
    <property type="entry name" value="Phosphatidylinositol 3-kinase Catalytic Subunit, Chain A, domain 1"/>
    <property type="match status" value="1"/>
</dbReference>
<dbReference type="PROSITE" id="PS00678">
    <property type="entry name" value="WD_REPEATS_1"/>
    <property type="match status" value="1"/>
</dbReference>
<feature type="region of interest" description="Disordered" evidence="9">
    <location>
        <begin position="575"/>
        <end position="625"/>
    </location>
</feature>
<feature type="region of interest" description="Disordered" evidence="9">
    <location>
        <begin position="643"/>
        <end position="695"/>
    </location>
</feature>
<feature type="region of interest" description="Disordered" evidence="9">
    <location>
        <begin position="101"/>
        <end position="147"/>
    </location>
</feature>
<dbReference type="Pfam" id="PF00400">
    <property type="entry name" value="WD40"/>
    <property type="match status" value="4"/>
</dbReference>
<evidence type="ECO:0000256" key="9">
    <source>
        <dbReference type="SAM" id="MobiDB-lite"/>
    </source>
</evidence>
<evidence type="ECO:0000256" key="2">
    <source>
        <dbReference type="ARBA" id="ARBA00022679"/>
    </source>
</evidence>
<dbReference type="SUPFAM" id="SSF50978">
    <property type="entry name" value="WD40 repeat-like"/>
    <property type="match status" value="1"/>
</dbReference>
<evidence type="ECO:0000256" key="5">
    <source>
        <dbReference type="ARBA" id="ARBA00022777"/>
    </source>
</evidence>
<dbReference type="InterPro" id="IPR008271">
    <property type="entry name" value="Ser/Thr_kinase_AS"/>
</dbReference>
<feature type="compositionally biased region" description="Acidic residues" evidence="9">
    <location>
        <begin position="1023"/>
        <end position="1032"/>
    </location>
</feature>
<dbReference type="PROSITE" id="PS00107">
    <property type="entry name" value="PROTEIN_KINASE_ATP"/>
    <property type="match status" value="1"/>
</dbReference>
<feature type="compositionally biased region" description="Basic residues" evidence="9">
    <location>
        <begin position="121"/>
        <end position="139"/>
    </location>
</feature>
<feature type="region of interest" description="Disordered" evidence="9">
    <location>
        <begin position="1162"/>
        <end position="1196"/>
    </location>
</feature>
<dbReference type="Pfam" id="PF00564">
    <property type="entry name" value="PB1"/>
    <property type="match status" value="1"/>
</dbReference>
<keyword evidence="5" id="KW-0418">Kinase</keyword>
<evidence type="ECO:0000256" key="1">
    <source>
        <dbReference type="ARBA" id="ARBA00022574"/>
    </source>
</evidence>
<feature type="region of interest" description="Disordered" evidence="9">
    <location>
        <begin position="532"/>
        <end position="558"/>
    </location>
</feature>
<dbReference type="InterPro" id="IPR000270">
    <property type="entry name" value="PB1_dom"/>
</dbReference>
<dbReference type="PROSITE" id="PS50294">
    <property type="entry name" value="WD_REPEATS_REGION"/>
    <property type="match status" value="2"/>
</dbReference>
<dbReference type="InterPro" id="IPR017441">
    <property type="entry name" value="Protein_kinase_ATP_BS"/>
</dbReference>
<evidence type="ECO:0000259" key="10">
    <source>
        <dbReference type="PROSITE" id="PS50011"/>
    </source>
</evidence>
<dbReference type="PANTHER" id="PTHR48016:SF56">
    <property type="entry name" value="MAPKK KINASE"/>
    <property type="match status" value="1"/>
</dbReference>
<keyword evidence="3" id="KW-0677">Repeat</keyword>
<evidence type="ECO:0000256" key="7">
    <source>
        <dbReference type="PROSITE-ProRule" id="PRU00221"/>
    </source>
</evidence>
<feature type="region of interest" description="Disordered" evidence="9">
    <location>
        <begin position="165"/>
        <end position="240"/>
    </location>
</feature>
<comment type="caution">
    <text evidence="12">The sequence shown here is derived from an EMBL/GenBank/DDBJ whole genome shotgun (WGS) entry which is preliminary data.</text>
</comment>
<feature type="domain" description="Protein kinase" evidence="10">
    <location>
        <begin position="256"/>
        <end position="514"/>
    </location>
</feature>
<dbReference type="PROSITE" id="PS51745">
    <property type="entry name" value="PB1"/>
    <property type="match status" value="1"/>
</dbReference>
<feature type="compositionally biased region" description="Low complexity" evidence="9">
    <location>
        <begin position="643"/>
        <end position="657"/>
    </location>
</feature>
<feature type="compositionally biased region" description="Low complexity" evidence="9">
    <location>
        <begin position="604"/>
        <end position="619"/>
    </location>
</feature>
<keyword evidence="6 8" id="KW-0067">ATP-binding</keyword>
<keyword evidence="1 7" id="KW-0853">WD repeat</keyword>
<name>A0AAD7XNX3_9STRA</name>
<feature type="repeat" description="WD" evidence="7">
    <location>
        <begin position="1420"/>
        <end position="1460"/>
    </location>
</feature>
<organism evidence="12 13">
    <name type="scientific">Chrysophaeum taylorii</name>
    <dbReference type="NCBI Taxonomy" id="2483200"/>
    <lineage>
        <taxon>Eukaryota</taxon>
        <taxon>Sar</taxon>
        <taxon>Stramenopiles</taxon>
        <taxon>Ochrophyta</taxon>
        <taxon>Pelagophyceae</taxon>
        <taxon>Pelagomonadales</taxon>
        <taxon>Pelagomonadaceae</taxon>
        <taxon>Chrysophaeum</taxon>
    </lineage>
</organism>
<sequence>MVGTTTANRPLQPEAEVPSEADDEPLLRLKFHYNRTIRVVAVDSRHTTESFSNLKQRLTADYGFEVSLAYHDNDGDLITLASQNDLNELLATRERTANVRVVPVGAKDDDADETTTTTPKHAGRHHNHHTNHHHHHHGSKPHDVHTLISAPTPAASATASLHPLSAASFHPPEPTTTSISPSPPARSRLLQPTLTTSRSAAPPLMPTLDPLREHSSASGRHELRRATPTSSATIVEQQPAPAPAVVTMPVVRHIRWQRGHMIGQGAFGRVYMALNLDTGELMAMKQLDTTAVSSRERSALENEVSMMKGLRHPNIVRYVGVESSTETLAIFLEYVPGGSLRSLLDRFGKLEEVVVRLYSRQILLGLEYLHSQGIAHRDIKAANILVSNDGSVKLADFGASKRITVESLHATGARGSPLWMAPEVIKESAPRGQGWRKADVWSLGATIIEMATGRPPWSKYSNPVTAMYHIACIEDPPEMPSELSGDGCQFLWLCFQRNPKLRPEASSLLLHNFAAVAPTAWREFQAHDVGRRAPAESLYPSRPSTTSGTESSHGARRSVASLRVITDPALLDRSTAIPAASRANPASPPTEIDDCHRRRSFSLPPATTPSSAAAATPSAQSDSCGASLDAGAGMLLIPPAMLNNNNINRTPTTPQPTGSSRRASQDFELPLKVAGKDDSRRPKKSVTPPRQRDGVVNIFVSDDPALELPKPRDVATMPSAATETVATTATHDTDANKNRRKGAQGRRFVGSRKQGRQERLLRTSQHTKRTAPELITGTTSSSASKGGDASSAHGKIATTMTPIVRRPVSQLAVPTRGKPLPSTAIHPMLSGRFPSSRSSSKKDAYANHKDDARDSERVVHRRLPEKTGRGRSRASRVVVLRTTEAGNANTTAAAPPETTTPDIRQSRRRENEDGNSTDSSTNRSELRRLYSRRLSRKVDVVDPGNNDEPSASTAATLDRHRKNNDTSKEAARRGVPPLSEVDASIERRKPSEERRQLVLSEDPRPTDVFYHRGEDDVQAAAPIDDDNVDDIEGDKARGSNYSEDEETVCSNADEPPLFSARPSEVMVFGSPEADLVVDEHVDQEDQRATDDAYEDEFEDELVEEAQAEDEPKKEQEETVVVQHDAPLSCVRVAPRAGVLATGAADGTVHVAQTASCRVVATLEPKMQQRDTGSVPPERDAKYSGTPPRKPAKDGRSGAIVALSVEGDRVVTGDDRTGLVWATESATVLHTLEGHEGRISCIAIVESSPTKDSSTRTTTSPALFVTGSADHTVRLWDARLRRPQVVALRGHSDIINSVYVQLDASSAWSASKDTCIRAWDLRSGRCKFHLTQHFGSVECLAFDASLDGGGGAVLSGARDTSVHIWSQAGTCMRTLRSQRGFVQHISVSPLSASAPTVVACASTNAKIRVWDHHRGRVLRQLVGHTQAVHCAAWYGDHARDDGLLVSGSADATVRVWRARTGAPKCVLKAHNGAVVDLRVEDVAESPAGSRPRVFSASTDGTLRATTL</sequence>
<evidence type="ECO:0000256" key="4">
    <source>
        <dbReference type="ARBA" id="ARBA00022741"/>
    </source>
</evidence>
<feature type="repeat" description="WD" evidence="7">
    <location>
        <begin position="1329"/>
        <end position="1365"/>
    </location>
</feature>
<dbReference type="InterPro" id="IPR019775">
    <property type="entry name" value="WD40_repeat_CS"/>
</dbReference>
<dbReference type="PROSITE" id="PS00108">
    <property type="entry name" value="PROTEIN_KINASE_ST"/>
    <property type="match status" value="1"/>
</dbReference>
<protein>
    <submittedName>
        <fullName evidence="12">Uncharacterized protein</fullName>
    </submittedName>
</protein>
<feature type="domain" description="PB1" evidence="11">
    <location>
        <begin position="26"/>
        <end position="107"/>
    </location>
</feature>
<dbReference type="SMART" id="SM00666">
    <property type="entry name" value="PB1"/>
    <property type="match status" value="1"/>
</dbReference>
<feature type="compositionally biased region" description="Basic and acidic residues" evidence="9">
    <location>
        <begin position="984"/>
        <end position="1015"/>
    </location>
</feature>
<evidence type="ECO:0000256" key="3">
    <source>
        <dbReference type="ARBA" id="ARBA00022737"/>
    </source>
</evidence>
<dbReference type="SUPFAM" id="SSF54277">
    <property type="entry name" value="CAD &amp; PB1 domains"/>
    <property type="match status" value="1"/>
</dbReference>
<keyword evidence="4 8" id="KW-0547">Nucleotide-binding</keyword>
<dbReference type="InterPro" id="IPR036322">
    <property type="entry name" value="WD40_repeat_dom_sf"/>
</dbReference>
<feature type="compositionally biased region" description="Polar residues" evidence="9">
    <location>
        <begin position="542"/>
        <end position="552"/>
    </location>
</feature>
<dbReference type="GO" id="GO:0004672">
    <property type="term" value="F:protein kinase activity"/>
    <property type="evidence" value="ECO:0007669"/>
    <property type="project" value="InterPro"/>
</dbReference>
<dbReference type="InterPro" id="IPR000719">
    <property type="entry name" value="Prot_kinase_dom"/>
</dbReference>
<dbReference type="Pfam" id="PF00069">
    <property type="entry name" value="Pkinase"/>
    <property type="match status" value="1"/>
</dbReference>
<accession>A0AAD7XNX3</accession>
<feature type="compositionally biased region" description="Basic and acidic residues" evidence="9">
    <location>
        <begin position="840"/>
        <end position="868"/>
    </location>
</feature>
<dbReference type="InterPro" id="IPR050538">
    <property type="entry name" value="MAP_kinase_kinase_kinase"/>
</dbReference>
<feature type="compositionally biased region" description="Low complexity" evidence="9">
    <location>
        <begin position="875"/>
        <end position="901"/>
    </location>
</feature>
<feature type="compositionally biased region" description="Basic and acidic residues" evidence="9">
    <location>
        <begin position="963"/>
        <end position="972"/>
    </location>
</feature>
<evidence type="ECO:0000313" key="13">
    <source>
        <dbReference type="Proteomes" id="UP001230188"/>
    </source>
</evidence>
<dbReference type="PANTHER" id="PTHR48016">
    <property type="entry name" value="MAP KINASE KINASE KINASE SSK2-RELATED-RELATED"/>
    <property type="match status" value="1"/>
</dbReference>
<dbReference type="CDD" id="cd05992">
    <property type="entry name" value="PB1"/>
    <property type="match status" value="1"/>
</dbReference>
<dbReference type="GO" id="GO:0005524">
    <property type="term" value="F:ATP binding"/>
    <property type="evidence" value="ECO:0007669"/>
    <property type="project" value="UniProtKB-UniRule"/>
</dbReference>